<sequence>MEDRILHRTNDYYQLALYHMKLAHIMRNHNQFKTSLFLCHSALIAMIRTLYIYENKTLPNSDLVLVDLLHLLHTDYNPGLEIVVFVGKLNYIIHEDGQSLEIVKEKELDRLIEKTEQILKELCRRMKIYL</sequence>
<dbReference type="EMBL" id="LT840184">
    <property type="protein sequence ID" value="SMF92928.1"/>
    <property type="molecule type" value="Genomic_DNA"/>
</dbReference>
<proteinExistence type="predicted"/>
<keyword evidence="2" id="KW-1185">Reference proteome</keyword>
<accession>A0A1X7HTT5</accession>
<reference evidence="2" key="1">
    <citation type="submission" date="2017-04" db="EMBL/GenBank/DDBJ databases">
        <authorList>
            <person name="Varghese N."/>
            <person name="Submissions S."/>
        </authorList>
    </citation>
    <scope>NUCLEOTIDE SEQUENCE [LARGE SCALE GENOMIC DNA]</scope>
    <source>
        <strain evidence="2">N3/975</strain>
    </source>
</reference>
<dbReference type="AlphaFoldDB" id="A0A1X7HTT5"/>
<evidence type="ECO:0000313" key="1">
    <source>
        <dbReference type="EMBL" id="SMF92928.1"/>
    </source>
</evidence>
<name>A0A1X7HTT5_9BACL</name>
<dbReference type="RefSeq" id="WP_208916975.1">
    <property type="nucleotide sequence ID" value="NZ_LT840184.1"/>
</dbReference>
<organism evidence="1 2">
    <name type="scientific">Paenibacillus uliginis N3/975</name>
    <dbReference type="NCBI Taxonomy" id="1313296"/>
    <lineage>
        <taxon>Bacteria</taxon>
        <taxon>Bacillati</taxon>
        <taxon>Bacillota</taxon>
        <taxon>Bacilli</taxon>
        <taxon>Bacillales</taxon>
        <taxon>Paenibacillaceae</taxon>
        <taxon>Paenibacillus</taxon>
    </lineage>
</organism>
<protein>
    <submittedName>
        <fullName evidence="1">HEPN domain-containing protein</fullName>
    </submittedName>
</protein>
<gene>
    <name evidence="1" type="ORF">SAMN05661091_6103</name>
</gene>
<dbReference type="Proteomes" id="UP000192940">
    <property type="component" value="Chromosome I"/>
</dbReference>
<evidence type="ECO:0000313" key="2">
    <source>
        <dbReference type="Proteomes" id="UP000192940"/>
    </source>
</evidence>